<reference evidence="1" key="1">
    <citation type="submission" date="2022-03" db="EMBL/GenBank/DDBJ databases">
        <authorList>
            <person name="Martin H S."/>
        </authorList>
    </citation>
    <scope>NUCLEOTIDE SEQUENCE</scope>
</reference>
<feature type="non-terminal residue" evidence="1">
    <location>
        <position position="73"/>
    </location>
</feature>
<proteinExistence type="predicted"/>
<protein>
    <submittedName>
        <fullName evidence="1">Uncharacterized protein</fullName>
    </submittedName>
</protein>
<dbReference type="EMBL" id="OW152822">
    <property type="protein sequence ID" value="CAH2036835.1"/>
    <property type="molecule type" value="Genomic_DNA"/>
</dbReference>
<organism evidence="1 2">
    <name type="scientific">Iphiclides podalirius</name>
    <name type="common">scarce swallowtail</name>
    <dbReference type="NCBI Taxonomy" id="110791"/>
    <lineage>
        <taxon>Eukaryota</taxon>
        <taxon>Metazoa</taxon>
        <taxon>Ecdysozoa</taxon>
        <taxon>Arthropoda</taxon>
        <taxon>Hexapoda</taxon>
        <taxon>Insecta</taxon>
        <taxon>Pterygota</taxon>
        <taxon>Neoptera</taxon>
        <taxon>Endopterygota</taxon>
        <taxon>Lepidoptera</taxon>
        <taxon>Glossata</taxon>
        <taxon>Ditrysia</taxon>
        <taxon>Papilionoidea</taxon>
        <taxon>Papilionidae</taxon>
        <taxon>Papilioninae</taxon>
        <taxon>Iphiclides</taxon>
    </lineage>
</organism>
<dbReference type="Proteomes" id="UP000837857">
    <property type="component" value="Chromosome 10"/>
</dbReference>
<evidence type="ECO:0000313" key="2">
    <source>
        <dbReference type="Proteomes" id="UP000837857"/>
    </source>
</evidence>
<gene>
    <name evidence="1" type="ORF">IPOD504_LOCUS894</name>
</gene>
<evidence type="ECO:0000313" key="1">
    <source>
        <dbReference type="EMBL" id="CAH2036835.1"/>
    </source>
</evidence>
<name>A0ABN8HM09_9NEOP</name>
<keyword evidence="2" id="KW-1185">Reference proteome</keyword>
<accession>A0ABN8HM09</accession>
<sequence length="73" mass="8142">MIKMKRRAFAFSFAYSLPRNLHTMDGRRMVIESSAWHDTMPRPQATHALNSMPLGPLCKDAAIVPASGLSIKN</sequence>